<dbReference type="CDD" id="cd19481">
    <property type="entry name" value="RecA-like_protease"/>
    <property type="match status" value="1"/>
</dbReference>
<dbReference type="GO" id="GO:0005524">
    <property type="term" value="F:ATP binding"/>
    <property type="evidence" value="ECO:0007669"/>
    <property type="project" value="UniProtKB-KW"/>
</dbReference>
<evidence type="ECO:0000313" key="5">
    <source>
        <dbReference type="EMBL" id="GAB61458.1"/>
    </source>
</evidence>
<dbReference type="InterPro" id="IPR054472">
    <property type="entry name" value="WHD"/>
</dbReference>
<dbReference type="OrthoDB" id="9806903at2"/>
<proteinExistence type="inferred from homology"/>
<feature type="domain" description="AAA+ ATPase" evidence="4">
    <location>
        <begin position="540"/>
        <end position="672"/>
    </location>
</feature>
<dbReference type="Gene3D" id="1.10.8.60">
    <property type="match status" value="1"/>
</dbReference>
<protein>
    <submittedName>
        <fullName evidence="5">ATPase</fullName>
    </submittedName>
</protein>
<evidence type="ECO:0000256" key="1">
    <source>
        <dbReference type="ARBA" id="ARBA00006914"/>
    </source>
</evidence>
<dbReference type="AlphaFoldDB" id="I3IIB3"/>
<organism evidence="5 6">
    <name type="scientific">Candidatus Jettenia caeni</name>
    <dbReference type="NCBI Taxonomy" id="247490"/>
    <lineage>
        <taxon>Bacteria</taxon>
        <taxon>Pseudomonadati</taxon>
        <taxon>Planctomycetota</taxon>
        <taxon>Candidatus Brocadiia</taxon>
        <taxon>Candidatus Brocadiales</taxon>
        <taxon>Candidatus Brocadiaceae</taxon>
        <taxon>Candidatus Jettenia</taxon>
    </lineage>
</organism>
<evidence type="ECO:0000313" key="6">
    <source>
        <dbReference type="Proteomes" id="UP000002985"/>
    </source>
</evidence>
<dbReference type="SMART" id="SM00382">
    <property type="entry name" value="AAA"/>
    <property type="match status" value="1"/>
</dbReference>
<dbReference type="InterPro" id="IPR027417">
    <property type="entry name" value="P-loop_NTPase"/>
</dbReference>
<dbReference type="InterPro" id="IPR003959">
    <property type="entry name" value="ATPase_AAA_core"/>
</dbReference>
<evidence type="ECO:0000259" key="4">
    <source>
        <dbReference type="SMART" id="SM00382"/>
    </source>
</evidence>
<dbReference type="Pfam" id="PF22977">
    <property type="entry name" value="WHD"/>
    <property type="match status" value="1"/>
</dbReference>
<comment type="similarity">
    <text evidence="1">Belongs to the AAA ATPase family.</text>
</comment>
<dbReference type="SUPFAM" id="SSF52540">
    <property type="entry name" value="P-loop containing nucleoside triphosphate hydrolases"/>
    <property type="match status" value="2"/>
</dbReference>
<sequence>MPEVTENIQKIVNNKVAYANSWEYLSDELKRLDLLIYLQMIRQRSKSPVNPLEHFKGLVITEEEINCLLRTDIGQLTDENLTNHNDSENHPVVNSLNQLESQIQARRTASLWEGVYLSLPHLSQLFHLTPFEEQCLIICLATELDRKYEKLYAYLQDDIARKKPGVDLVLSLLCNTTEEKLRARLVFDPQATLRKYQLLQIIDNSSDGQTPLLSRFPKLNDRIVNFLLGFGQIDACLGSAVEIVTPQLEWDQVMVAEEIKSRMQRFISSYFSKKKPAQQNVIFYFYGPYGSGKRSLTEAVCHDFGISLIMSDMRKMLHGQLPFEEIVGVLYREAVLQSTALCLQNFDCLLADDEKHHFHLRSFLEMIQKFSGLTLFLLGNRPWKLQGLLNAHTWCEPVEPLFIDIELPIPGDKARKYIWESHLSRRYQLASDVDLGALASKFRFTPGQIRDALTALENHTHWRLHGNEQITMADLYAACRAQSDSKLNTLASKIEPKYTWDDIVLPDDALTQLWEICQRVSYRHHVMGEWGFGQKLSLGKGISALFAGSSGTGKTMAAEIIAHELGLDLYKIDLSQVVSKYIGETEKNLNSIFATAENANAVLFFDEADALFGRRSEVHDSHDRYANIEISYLLQKMEQYEGIAILATNLCQNLDEAFVRRLAFVVHFPFPDEANRKRIWTKIWPSEVPLAESVDLNLLAHRFKLSGGNIKNIALAASFLAAADGKVVKMEHLFHATQREYQKLGKTLSETELYGSYSRAIVTKE</sequence>
<accession>I3IIB3</accession>
<gene>
    <name evidence="5" type="ORF">KSU1_B0601</name>
</gene>
<dbReference type="eggNOG" id="COG0464">
    <property type="taxonomic scope" value="Bacteria"/>
</dbReference>
<evidence type="ECO:0000256" key="2">
    <source>
        <dbReference type="ARBA" id="ARBA00022741"/>
    </source>
</evidence>
<dbReference type="Gene3D" id="3.40.50.300">
    <property type="entry name" value="P-loop containing nucleotide triphosphate hydrolases"/>
    <property type="match status" value="2"/>
</dbReference>
<dbReference type="InterPro" id="IPR050221">
    <property type="entry name" value="26S_Proteasome_ATPase"/>
</dbReference>
<dbReference type="InterPro" id="IPR003593">
    <property type="entry name" value="AAA+_ATPase"/>
</dbReference>
<comment type="caution">
    <text evidence="5">The sequence shown here is derived from an EMBL/GenBank/DDBJ whole genome shotgun (WGS) entry which is preliminary data.</text>
</comment>
<keyword evidence="2" id="KW-0547">Nucleotide-binding</keyword>
<dbReference type="PANTHER" id="PTHR23073">
    <property type="entry name" value="26S PROTEASOME REGULATORY SUBUNIT"/>
    <property type="match status" value="1"/>
</dbReference>
<evidence type="ECO:0000256" key="3">
    <source>
        <dbReference type="ARBA" id="ARBA00022840"/>
    </source>
</evidence>
<dbReference type="STRING" id="247490.KSU1_B0601"/>
<keyword evidence="3" id="KW-0067">ATP-binding</keyword>
<name>I3IIB3_9BACT</name>
<dbReference type="Proteomes" id="UP000002985">
    <property type="component" value="Unassembled WGS sequence"/>
</dbReference>
<keyword evidence="6" id="KW-1185">Reference proteome</keyword>
<reference evidence="5 6" key="1">
    <citation type="journal article" date="2012" name="FEBS Lett.">
        <title>Anammox organism KSU-1 expresses a NirK-type copper-containing nitrite reductase instead of a NirS-type with cytochrome cd1.</title>
        <authorList>
            <person name="Hira D."/>
            <person name="Toh H."/>
            <person name="Migita C.T."/>
            <person name="Okubo H."/>
            <person name="Nishiyama T."/>
            <person name="Hattori M."/>
            <person name="Furukawa K."/>
            <person name="Fujii T."/>
        </authorList>
    </citation>
    <scope>NUCLEOTIDE SEQUENCE [LARGE SCALE GENOMIC DNA]</scope>
</reference>
<dbReference type="GO" id="GO:0016887">
    <property type="term" value="F:ATP hydrolysis activity"/>
    <property type="evidence" value="ECO:0007669"/>
    <property type="project" value="InterPro"/>
</dbReference>
<dbReference type="EMBL" id="BAFH01000002">
    <property type="protein sequence ID" value="GAB61458.1"/>
    <property type="molecule type" value="Genomic_DNA"/>
</dbReference>
<dbReference type="Pfam" id="PF00004">
    <property type="entry name" value="AAA"/>
    <property type="match status" value="2"/>
</dbReference>